<dbReference type="OrthoDB" id="2840473at2759"/>
<dbReference type="Proteomes" id="UP000054166">
    <property type="component" value="Unassembled WGS sequence"/>
</dbReference>
<accession>A0A0C3EV54</accession>
<keyword evidence="2" id="KW-1185">Reference proteome</keyword>
<gene>
    <name evidence="1" type="ORF">PILCRDRAFT_82529</name>
</gene>
<evidence type="ECO:0000313" key="2">
    <source>
        <dbReference type="Proteomes" id="UP000054166"/>
    </source>
</evidence>
<dbReference type="SUPFAM" id="SSF56219">
    <property type="entry name" value="DNase I-like"/>
    <property type="match status" value="1"/>
</dbReference>
<evidence type="ECO:0008006" key="3">
    <source>
        <dbReference type="Google" id="ProtNLM"/>
    </source>
</evidence>
<dbReference type="STRING" id="765440.A0A0C3EV54"/>
<proteinExistence type="predicted"/>
<dbReference type="AlphaFoldDB" id="A0A0C3EV54"/>
<dbReference type="Gene3D" id="3.60.10.10">
    <property type="entry name" value="Endonuclease/exonuclease/phosphatase"/>
    <property type="match status" value="1"/>
</dbReference>
<dbReference type="InParanoid" id="A0A0C3EV54"/>
<reference evidence="2" key="2">
    <citation type="submission" date="2015-01" db="EMBL/GenBank/DDBJ databases">
        <title>Evolutionary Origins and Diversification of the Mycorrhizal Mutualists.</title>
        <authorList>
            <consortium name="DOE Joint Genome Institute"/>
            <consortium name="Mycorrhizal Genomics Consortium"/>
            <person name="Kohler A."/>
            <person name="Kuo A."/>
            <person name="Nagy L.G."/>
            <person name="Floudas D."/>
            <person name="Copeland A."/>
            <person name="Barry K.W."/>
            <person name="Cichocki N."/>
            <person name="Veneault-Fourrey C."/>
            <person name="LaButti K."/>
            <person name="Lindquist E.A."/>
            <person name="Lipzen A."/>
            <person name="Lundell T."/>
            <person name="Morin E."/>
            <person name="Murat C."/>
            <person name="Riley R."/>
            <person name="Ohm R."/>
            <person name="Sun H."/>
            <person name="Tunlid A."/>
            <person name="Henrissat B."/>
            <person name="Grigoriev I.V."/>
            <person name="Hibbett D.S."/>
            <person name="Martin F."/>
        </authorList>
    </citation>
    <scope>NUCLEOTIDE SEQUENCE [LARGE SCALE GENOMIC DNA]</scope>
    <source>
        <strain evidence="2">F 1598</strain>
    </source>
</reference>
<organism evidence="1 2">
    <name type="scientific">Piloderma croceum (strain F 1598)</name>
    <dbReference type="NCBI Taxonomy" id="765440"/>
    <lineage>
        <taxon>Eukaryota</taxon>
        <taxon>Fungi</taxon>
        <taxon>Dikarya</taxon>
        <taxon>Basidiomycota</taxon>
        <taxon>Agaricomycotina</taxon>
        <taxon>Agaricomycetes</taxon>
        <taxon>Agaricomycetidae</taxon>
        <taxon>Atheliales</taxon>
        <taxon>Atheliaceae</taxon>
        <taxon>Piloderma</taxon>
    </lineage>
</organism>
<evidence type="ECO:0000313" key="1">
    <source>
        <dbReference type="EMBL" id="KIM71691.1"/>
    </source>
</evidence>
<sequence length="111" mass="12809">MLNSLNPNDWDIIALQEPYIDFNGVTRATPPWRVVYPSRHYISPQETRSIILVNKKLATNHWEALPLDSSDLMAIRLSGDFGHVHVFNVYNDCNHSRSLHCLEQYLLLPPP</sequence>
<feature type="non-terminal residue" evidence="1">
    <location>
        <position position="111"/>
    </location>
</feature>
<name>A0A0C3EV54_PILCF</name>
<dbReference type="HOGENOM" id="CLU_159031_1_0_1"/>
<reference evidence="1 2" key="1">
    <citation type="submission" date="2014-04" db="EMBL/GenBank/DDBJ databases">
        <authorList>
            <consortium name="DOE Joint Genome Institute"/>
            <person name="Kuo A."/>
            <person name="Tarkka M."/>
            <person name="Buscot F."/>
            <person name="Kohler A."/>
            <person name="Nagy L.G."/>
            <person name="Floudas D."/>
            <person name="Copeland A."/>
            <person name="Barry K.W."/>
            <person name="Cichocki N."/>
            <person name="Veneault-Fourrey C."/>
            <person name="LaButti K."/>
            <person name="Lindquist E.A."/>
            <person name="Lipzen A."/>
            <person name="Lundell T."/>
            <person name="Morin E."/>
            <person name="Murat C."/>
            <person name="Sun H."/>
            <person name="Tunlid A."/>
            <person name="Henrissat B."/>
            <person name="Grigoriev I.V."/>
            <person name="Hibbett D.S."/>
            <person name="Martin F."/>
            <person name="Nordberg H.P."/>
            <person name="Cantor M.N."/>
            <person name="Hua S.X."/>
        </authorList>
    </citation>
    <scope>NUCLEOTIDE SEQUENCE [LARGE SCALE GENOMIC DNA]</scope>
    <source>
        <strain evidence="1 2">F 1598</strain>
    </source>
</reference>
<dbReference type="EMBL" id="KN833234">
    <property type="protein sequence ID" value="KIM71691.1"/>
    <property type="molecule type" value="Genomic_DNA"/>
</dbReference>
<dbReference type="InterPro" id="IPR036691">
    <property type="entry name" value="Endo/exonu/phosph_ase_sf"/>
</dbReference>
<protein>
    <recommendedName>
        <fullName evidence="3">Endonuclease/exonuclease/phosphatase domain-containing protein</fullName>
    </recommendedName>
</protein>